<keyword evidence="3 7" id="KW-0805">Transcription regulation</keyword>
<evidence type="ECO:0000256" key="7">
    <source>
        <dbReference type="RuleBase" id="RU364145"/>
    </source>
</evidence>
<organism evidence="8 9">
    <name type="scientific">Zygosaccharomyces bailii (strain CLIB 213 / ATCC 58445 / CBS 680 / BCRC 21525 / NBRC 1098 / NCYC 1416 / NRRL Y-2227)</name>
    <dbReference type="NCBI Taxonomy" id="1333698"/>
    <lineage>
        <taxon>Eukaryota</taxon>
        <taxon>Fungi</taxon>
        <taxon>Dikarya</taxon>
        <taxon>Ascomycota</taxon>
        <taxon>Saccharomycotina</taxon>
        <taxon>Saccharomycetes</taxon>
        <taxon>Saccharomycetales</taxon>
        <taxon>Saccharomycetaceae</taxon>
        <taxon>Zygosaccharomyces</taxon>
    </lineage>
</organism>
<dbReference type="Pfam" id="PF07544">
    <property type="entry name" value="Med9"/>
    <property type="match status" value="1"/>
</dbReference>
<comment type="function">
    <text evidence="7">Component of the Mediator complex, a coactivator involved in the regulated transcription of nearly all RNA polymerase II-dependent genes. Mediator functions as a bridge to convey information from gene-specific regulatory proteins to the basal RNA polymerase II transcription machinery. Mediator is recruited to promoters by direct interactions with regulatory proteins and serves as a scaffold for the assembly of a functional preinitiation complex with RNA polymerase II and the general transcription factors.</text>
</comment>
<evidence type="ECO:0000256" key="2">
    <source>
        <dbReference type="ARBA" id="ARBA00008089"/>
    </source>
</evidence>
<keyword evidence="6 7" id="KW-0539">Nucleus</keyword>
<evidence type="ECO:0000256" key="6">
    <source>
        <dbReference type="ARBA" id="ARBA00023242"/>
    </source>
</evidence>
<comment type="similarity">
    <text evidence="2 7">Belongs to the Mediator complex subunit 9 family.</text>
</comment>
<keyword evidence="9" id="KW-1185">Reference proteome</keyword>
<protein>
    <recommendedName>
        <fullName evidence="7">Mediator of RNA polymerase II transcription subunit 9</fullName>
    </recommendedName>
    <alternativeName>
        <fullName evidence="7">Mediator complex subunit 9</fullName>
    </alternativeName>
</protein>
<name>A0A8J2XA04_ZYGB2</name>
<evidence type="ECO:0000256" key="3">
    <source>
        <dbReference type="ARBA" id="ARBA00023015"/>
    </source>
</evidence>
<evidence type="ECO:0000256" key="5">
    <source>
        <dbReference type="ARBA" id="ARBA00023163"/>
    </source>
</evidence>
<dbReference type="EMBL" id="HG316461">
    <property type="protein sequence ID" value="CDF90855.1"/>
    <property type="molecule type" value="Genomic_DNA"/>
</dbReference>
<dbReference type="GO" id="GO:0003712">
    <property type="term" value="F:transcription coregulator activity"/>
    <property type="evidence" value="ECO:0007669"/>
    <property type="project" value="InterPro"/>
</dbReference>
<sequence length="114" mass="13449">MLQNEGLRQVHAMLVPEQEQGTQSSEFIPHLFYSLYQIRKDPSNANQLENSTGFIRHRLKNCKSLIANNEECRNLLSKSAEEWQEHIRSREKELMVKRKMLDDLGKRLEQLKTP</sequence>
<accession>A0A8J2XA04</accession>
<evidence type="ECO:0000256" key="4">
    <source>
        <dbReference type="ARBA" id="ARBA00023159"/>
    </source>
</evidence>
<comment type="subunit">
    <text evidence="7">Component of the Mediator complex.</text>
</comment>
<dbReference type="AlphaFoldDB" id="A0A8J2XA04"/>
<keyword evidence="4 7" id="KW-0010">Activator</keyword>
<proteinExistence type="inferred from homology"/>
<evidence type="ECO:0000313" key="9">
    <source>
        <dbReference type="Proteomes" id="UP000019375"/>
    </source>
</evidence>
<evidence type="ECO:0000313" key="8">
    <source>
        <dbReference type="EMBL" id="CDF90855.1"/>
    </source>
</evidence>
<reference evidence="9" key="1">
    <citation type="journal article" date="2013" name="Genome Announc.">
        <title>Genome sequence of the food spoilage yeast Zygosaccharomyces bailii CLIB 213(T).</title>
        <authorList>
            <person name="Galeote V."/>
            <person name="Bigey F."/>
            <person name="Devillers H."/>
            <person name="Neuveglise C."/>
            <person name="Dequin S."/>
        </authorList>
    </citation>
    <scope>NUCLEOTIDE SEQUENCE [LARGE SCALE GENOMIC DNA]</scope>
    <source>
        <strain evidence="9">CLIB 213 / ATCC 58445 / CBS 680 / CCRC 21525 / NBRC 1098 / NCYC 1416 / NRRL Y-2227</strain>
    </source>
</reference>
<dbReference type="OrthoDB" id="4069563at2759"/>
<dbReference type="GO" id="GO:0006357">
    <property type="term" value="P:regulation of transcription by RNA polymerase II"/>
    <property type="evidence" value="ECO:0007669"/>
    <property type="project" value="InterPro"/>
</dbReference>
<dbReference type="InterPro" id="IPR011425">
    <property type="entry name" value="Med9"/>
</dbReference>
<evidence type="ECO:0000256" key="1">
    <source>
        <dbReference type="ARBA" id="ARBA00004123"/>
    </source>
</evidence>
<comment type="subcellular location">
    <subcellularLocation>
        <location evidence="1 7">Nucleus</location>
    </subcellularLocation>
</comment>
<dbReference type="GO" id="GO:0016592">
    <property type="term" value="C:mediator complex"/>
    <property type="evidence" value="ECO:0007669"/>
    <property type="project" value="InterPro"/>
</dbReference>
<gene>
    <name evidence="7" type="primary">MED9</name>
    <name evidence="8" type="ORF">BN860_04720g</name>
</gene>
<dbReference type="Proteomes" id="UP000019375">
    <property type="component" value="Unassembled WGS sequence"/>
</dbReference>
<keyword evidence="5 7" id="KW-0804">Transcription</keyword>